<dbReference type="AlphaFoldDB" id="A0A1S9Z7W7"/>
<reference evidence="7" key="1">
    <citation type="submission" date="2018-02" db="EMBL/GenBank/DDBJ databases">
        <authorList>
            <person name="Cohen D.B."/>
            <person name="Kent A.D."/>
        </authorList>
    </citation>
    <scope>NUCLEOTIDE SEQUENCE</scope>
    <source>
        <strain evidence="7">Spain3473</strain>
    </source>
</reference>
<evidence type="ECO:0000256" key="1">
    <source>
        <dbReference type="ARBA" id="ARBA00005417"/>
    </source>
</evidence>
<dbReference type="Proteomes" id="UP000265600">
    <property type="component" value="Unassembled WGS sequence"/>
</dbReference>
<dbReference type="EMBL" id="PTTJ01000097">
    <property type="protein sequence ID" value="RJP10889.1"/>
    <property type="molecule type" value="Genomic_DNA"/>
</dbReference>
<dbReference type="InterPro" id="IPR003439">
    <property type="entry name" value="ABC_transporter-like_ATP-bd"/>
</dbReference>
<dbReference type="SUPFAM" id="SSF52540">
    <property type="entry name" value="P-loop containing nucleoside triphosphate hydrolases"/>
    <property type="match status" value="1"/>
</dbReference>
<evidence type="ECO:0000313" key="10">
    <source>
        <dbReference type="Proteomes" id="UP000285038"/>
    </source>
</evidence>
<dbReference type="Proteomes" id="UP000743672">
    <property type="component" value="Unassembled WGS sequence"/>
</dbReference>
<dbReference type="RefSeq" id="WP_078374384.1">
    <property type="nucleotide sequence ID" value="NZ_CFGT01000041.1"/>
</dbReference>
<dbReference type="InterPro" id="IPR027417">
    <property type="entry name" value="P-loop_NTPase"/>
</dbReference>
<dbReference type="Pfam" id="PF00005">
    <property type="entry name" value="ABC_tran"/>
    <property type="match status" value="1"/>
</dbReference>
<evidence type="ECO:0000313" key="6">
    <source>
        <dbReference type="EMBL" id="MBF9674273.1"/>
    </source>
</evidence>
<dbReference type="Proteomes" id="UP000285038">
    <property type="component" value="Unassembled WGS sequence"/>
</dbReference>
<evidence type="ECO:0000313" key="8">
    <source>
        <dbReference type="EMBL" id="RJY10632.1"/>
    </source>
</evidence>
<evidence type="ECO:0000313" key="7">
    <source>
        <dbReference type="EMBL" id="RJP10889.1"/>
    </source>
</evidence>
<name>A0A1S9Z7W7_9STRE</name>
<keyword evidence="4 6" id="KW-0067">ATP-binding</keyword>
<evidence type="ECO:0000256" key="4">
    <source>
        <dbReference type="ARBA" id="ARBA00022840"/>
    </source>
</evidence>
<proteinExistence type="inferred from homology"/>
<protein>
    <submittedName>
        <fullName evidence="6">ATP-binding cassette domain-containing protein</fullName>
    </submittedName>
</protein>
<gene>
    <name evidence="7" type="ORF">C5O69_07515</name>
    <name evidence="8" type="ORF">D6867_07595</name>
    <name evidence="6" type="ORF">IAI20_09385</name>
</gene>
<comment type="caution">
    <text evidence="7">The sequence shown here is derived from an EMBL/GenBank/DDBJ whole genome shotgun (WGS) entry which is preliminary data.</text>
</comment>
<keyword evidence="10" id="KW-1185">Reference proteome</keyword>
<evidence type="ECO:0000259" key="5">
    <source>
        <dbReference type="Pfam" id="PF00005"/>
    </source>
</evidence>
<dbReference type="PANTHER" id="PTHR42711">
    <property type="entry name" value="ABC TRANSPORTER ATP-BINDING PROTEIN"/>
    <property type="match status" value="1"/>
</dbReference>
<evidence type="ECO:0000313" key="9">
    <source>
        <dbReference type="Proteomes" id="UP000265600"/>
    </source>
</evidence>
<evidence type="ECO:0000256" key="2">
    <source>
        <dbReference type="ARBA" id="ARBA00022448"/>
    </source>
</evidence>
<dbReference type="PANTHER" id="PTHR42711:SF5">
    <property type="entry name" value="ABC TRANSPORTER ATP-BINDING PROTEIN NATA"/>
    <property type="match status" value="1"/>
</dbReference>
<dbReference type="Gene3D" id="3.40.50.300">
    <property type="entry name" value="P-loop containing nucleotide triphosphate hydrolases"/>
    <property type="match status" value="1"/>
</dbReference>
<dbReference type="InterPro" id="IPR050763">
    <property type="entry name" value="ABC_transporter_ATP-binding"/>
</dbReference>
<keyword evidence="3" id="KW-0547">Nucleotide-binding</keyword>
<dbReference type="GO" id="GO:0005524">
    <property type="term" value="F:ATP binding"/>
    <property type="evidence" value="ECO:0007669"/>
    <property type="project" value="UniProtKB-KW"/>
</dbReference>
<keyword evidence="2" id="KW-0813">Transport</keyword>
<dbReference type="EMBL" id="RAHZ01000044">
    <property type="protein sequence ID" value="RJY10632.1"/>
    <property type="molecule type" value="Genomic_DNA"/>
</dbReference>
<reference evidence="9" key="2">
    <citation type="submission" date="2018-02" db="EMBL/GenBank/DDBJ databases">
        <authorList>
            <person name="Handem S."/>
        </authorList>
    </citation>
    <scope>NUCLEOTIDE SEQUENCE [LARGE SCALE GENOMIC DNA]</scope>
    <source>
        <strain evidence="8 10">Spain2270</strain>
        <strain evidence="9">Spain3473</strain>
    </source>
</reference>
<reference evidence="6" key="3">
    <citation type="journal article" date="2020" name="J. Clin. Microbiol.">
        <title>Streptococcus pseudopneumoniae: Use of whole genome sequences to validate methods used for identification.</title>
        <authorList>
            <person name="Jensen C.S."/>
            <person name="Iversen K.H."/>
            <person name="Dargis R."/>
            <person name="Shewmaker P."/>
            <person name="Rasmussen S."/>
            <person name="Christensen J.J."/>
            <person name="Nielsen X.C."/>
        </authorList>
    </citation>
    <scope>NUCLEOTIDE SEQUENCE</scope>
    <source>
        <strain evidence="6">256-03</strain>
    </source>
</reference>
<comment type="similarity">
    <text evidence="1">Belongs to the ABC transporter superfamily.</text>
</comment>
<organism evidence="7 9">
    <name type="scientific">Streptococcus pseudopneumoniae</name>
    <dbReference type="NCBI Taxonomy" id="257758"/>
    <lineage>
        <taxon>Bacteria</taxon>
        <taxon>Bacillati</taxon>
        <taxon>Bacillota</taxon>
        <taxon>Bacilli</taxon>
        <taxon>Lactobacillales</taxon>
        <taxon>Streptococcaceae</taxon>
        <taxon>Streptococcus</taxon>
    </lineage>
</organism>
<evidence type="ECO:0000256" key="3">
    <source>
        <dbReference type="ARBA" id="ARBA00022741"/>
    </source>
</evidence>
<sequence>MNNVSLKIPRGKIIGVLGENGAGKTTLIKMMTTLLKQDSGEITINGIDINDNLKDTRSKINVISDGERNLFIWSKIDTSISYDHLLRKLTSEYDVSEKKADKDLKRIINQFSELEFVSVKGG</sequence>
<dbReference type="GO" id="GO:0016887">
    <property type="term" value="F:ATP hydrolysis activity"/>
    <property type="evidence" value="ECO:0007669"/>
    <property type="project" value="InterPro"/>
</dbReference>
<feature type="domain" description="ABC transporter" evidence="5">
    <location>
        <begin position="2"/>
        <end position="112"/>
    </location>
</feature>
<dbReference type="EMBL" id="JACSZI010000051">
    <property type="protein sequence ID" value="MBF9674273.1"/>
    <property type="molecule type" value="Genomic_DNA"/>
</dbReference>
<accession>A0A1S9Z7W7</accession>